<gene>
    <name evidence="1" type="ORF">HME7025_01760</name>
</gene>
<dbReference type="KEGG" id="psez:HME7025_01760"/>
<accession>A0A2S2DWE8</accession>
<sequence>MTLEELKSESLQYDLADLNEFVSDNRNEIKLLFSNLIVESTVTRDCVELIRHIHSKRSNGIDTVGIQFLVTSLAFYFKSSNKPEFVQTCITNLKDNVLKYRLLAWFQYKFEHRQTRSHINRFTQYLDKISKAAADENEDYTDDVLSDLHSYYSEFSHILGFQEQFDNPDLISRYPILNEYNKRKDALDYRIELHESVDKIFTPSPFAENLFSEKFIDYIKYHDSTVWNNILLGLDTFTIRSEVINFGQANFDKPYKKLQPSDIVKLYCYFNMRKHYYSSVYLFERCIWIKKLITKDGCLKFIDVGCGPATSGIALTDYLYSIKSLNQQFDYIGIDHYDSMLEAAADLMTNSAYNKCTTNVFTKRIGNLQSEDFHNANSILFNTCYLFASPTLNIDLLASEINNVLTAYSHLPRFLLFQNTTDESKNTYYKLFKTKIIKHDVLLSEKVTIKYNNQRNSYYPPVHESVYFEILKF</sequence>
<dbReference type="RefSeq" id="WP_109323289.1">
    <property type="nucleotide sequence ID" value="NZ_CP029346.1"/>
</dbReference>
<dbReference type="Proteomes" id="UP000245468">
    <property type="component" value="Chromosome"/>
</dbReference>
<proteinExistence type="predicted"/>
<dbReference type="SUPFAM" id="SSF53335">
    <property type="entry name" value="S-adenosyl-L-methionine-dependent methyltransferases"/>
    <property type="match status" value="1"/>
</dbReference>
<name>A0A2S2DWE8_9BACT</name>
<evidence type="ECO:0000313" key="1">
    <source>
        <dbReference type="EMBL" id="AWL09612.1"/>
    </source>
</evidence>
<keyword evidence="2" id="KW-1185">Reference proteome</keyword>
<dbReference type="InterPro" id="IPR029063">
    <property type="entry name" value="SAM-dependent_MTases_sf"/>
</dbReference>
<organism evidence="1 2">
    <name type="scientific">Aquirufa nivalisilvae</name>
    <dbReference type="NCBI Taxonomy" id="2516557"/>
    <lineage>
        <taxon>Bacteria</taxon>
        <taxon>Pseudomonadati</taxon>
        <taxon>Bacteroidota</taxon>
        <taxon>Cytophagia</taxon>
        <taxon>Cytophagales</taxon>
        <taxon>Flectobacillaceae</taxon>
        <taxon>Aquirufa</taxon>
    </lineage>
</organism>
<dbReference type="AlphaFoldDB" id="A0A2S2DWE8"/>
<evidence type="ECO:0008006" key="3">
    <source>
        <dbReference type="Google" id="ProtNLM"/>
    </source>
</evidence>
<evidence type="ECO:0000313" key="2">
    <source>
        <dbReference type="Proteomes" id="UP000245468"/>
    </source>
</evidence>
<protein>
    <recommendedName>
        <fullName evidence="3">Methyltransferase domain-containing protein</fullName>
    </recommendedName>
</protein>
<dbReference type="EMBL" id="CP029346">
    <property type="protein sequence ID" value="AWL09612.1"/>
    <property type="molecule type" value="Genomic_DNA"/>
</dbReference>
<reference evidence="2" key="1">
    <citation type="submission" date="2018-05" db="EMBL/GenBank/DDBJ databases">
        <title>Pseudarcicella sp. HME7025 Genome sequencing and assembly.</title>
        <authorList>
            <person name="Kim H."/>
            <person name="Kang H."/>
            <person name="Joh K."/>
        </authorList>
    </citation>
    <scope>NUCLEOTIDE SEQUENCE [LARGE SCALE GENOMIC DNA]</scope>
    <source>
        <strain evidence="2">HME7025</strain>
    </source>
</reference>
<dbReference type="OrthoDB" id="9757917at2"/>